<comment type="caution">
    <text evidence="2">The sequence shown here is derived from an EMBL/GenBank/DDBJ whole genome shotgun (WGS) entry which is preliminary data.</text>
</comment>
<feature type="region of interest" description="Disordered" evidence="1">
    <location>
        <begin position="1"/>
        <end position="20"/>
    </location>
</feature>
<reference evidence="2" key="1">
    <citation type="journal article" date="2021" name="Nat. Commun.">
        <title>Genetic determinants of endophytism in the Arabidopsis root mycobiome.</title>
        <authorList>
            <person name="Mesny F."/>
            <person name="Miyauchi S."/>
            <person name="Thiergart T."/>
            <person name="Pickel B."/>
            <person name="Atanasova L."/>
            <person name="Karlsson M."/>
            <person name="Huettel B."/>
            <person name="Barry K.W."/>
            <person name="Haridas S."/>
            <person name="Chen C."/>
            <person name="Bauer D."/>
            <person name="Andreopoulos W."/>
            <person name="Pangilinan J."/>
            <person name="LaButti K."/>
            <person name="Riley R."/>
            <person name="Lipzen A."/>
            <person name="Clum A."/>
            <person name="Drula E."/>
            <person name="Henrissat B."/>
            <person name="Kohler A."/>
            <person name="Grigoriev I.V."/>
            <person name="Martin F.M."/>
            <person name="Hacquard S."/>
        </authorList>
    </citation>
    <scope>NUCLEOTIDE SEQUENCE</scope>
    <source>
        <strain evidence="2">MPI-SDFR-AT-0117</strain>
    </source>
</reference>
<dbReference type="AlphaFoldDB" id="A0A9P9A7V9"/>
<evidence type="ECO:0000313" key="2">
    <source>
        <dbReference type="EMBL" id="KAH6672752.1"/>
    </source>
</evidence>
<sequence>MNDPRTQYPPTSAANVYPSPGSMIYGAGLPPLNSNRQYLQEPLNGIKRDRSDEVIVANAGASPDEHTSPENAAESVSRKKQKRNKPTLSCAECVERKTKASDLLCVCFDFNYSYLALRGFKSSDAHLQLPLASCG</sequence>
<organism evidence="2 3">
    <name type="scientific">Plectosphaerella plurivora</name>
    <dbReference type="NCBI Taxonomy" id="936078"/>
    <lineage>
        <taxon>Eukaryota</taxon>
        <taxon>Fungi</taxon>
        <taxon>Dikarya</taxon>
        <taxon>Ascomycota</taxon>
        <taxon>Pezizomycotina</taxon>
        <taxon>Sordariomycetes</taxon>
        <taxon>Hypocreomycetidae</taxon>
        <taxon>Glomerellales</taxon>
        <taxon>Plectosphaerellaceae</taxon>
        <taxon>Plectosphaerella</taxon>
    </lineage>
</organism>
<protein>
    <submittedName>
        <fullName evidence="2">Uncharacterized protein</fullName>
    </submittedName>
</protein>
<feature type="region of interest" description="Disordered" evidence="1">
    <location>
        <begin position="59"/>
        <end position="87"/>
    </location>
</feature>
<evidence type="ECO:0000313" key="3">
    <source>
        <dbReference type="Proteomes" id="UP000770015"/>
    </source>
</evidence>
<gene>
    <name evidence="2" type="ORF">F5X68DRAFT_42449</name>
</gene>
<proteinExistence type="predicted"/>
<name>A0A9P9A7V9_9PEZI</name>
<feature type="compositionally biased region" description="Polar residues" evidence="1">
    <location>
        <begin position="1"/>
        <end position="14"/>
    </location>
</feature>
<accession>A0A9P9A7V9</accession>
<keyword evidence="3" id="KW-1185">Reference proteome</keyword>
<dbReference type="Proteomes" id="UP000770015">
    <property type="component" value="Unassembled WGS sequence"/>
</dbReference>
<dbReference type="EMBL" id="JAGSXJ010000027">
    <property type="protein sequence ID" value="KAH6672752.1"/>
    <property type="molecule type" value="Genomic_DNA"/>
</dbReference>
<evidence type="ECO:0000256" key="1">
    <source>
        <dbReference type="SAM" id="MobiDB-lite"/>
    </source>
</evidence>
<dbReference type="OrthoDB" id="5245054at2759"/>